<comment type="caution">
    <text evidence="8">The sequence shown here is derived from an EMBL/GenBank/DDBJ whole genome shotgun (WGS) entry which is preliminary data.</text>
</comment>
<feature type="compositionally biased region" description="Polar residues" evidence="6">
    <location>
        <begin position="264"/>
        <end position="299"/>
    </location>
</feature>
<dbReference type="PANTHER" id="PTHR45787:SF13">
    <property type="entry name" value="LD11652P"/>
    <property type="match status" value="1"/>
</dbReference>
<dbReference type="OrthoDB" id="6352355at2759"/>
<keyword evidence="4 5" id="KW-0440">LIM domain</keyword>
<feature type="domain" description="LIM zinc-binding" evidence="7">
    <location>
        <begin position="124"/>
        <end position="186"/>
    </location>
</feature>
<evidence type="ECO:0000256" key="4">
    <source>
        <dbReference type="ARBA" id="ARBA00023038"/>
    </source>
</evidence>
<keyword evidence="9" id="KW-1185">Reference proteome</keyword>
<gene>
    <name evidence="8" type="ORF">OXX778_LOCUS7362</name>
</gene>
<name>A0A813U0B5_9BILA</name>
<keyword evidence="3 5" id="KW-0862">Zinc</keyword>
<evidence type="ECO:0000256" key="3">
    <source>
        <dbReference type="ARBA" id="ARBA00022833"/>
    </source>
</evidence>
<feature type="compositionally biased region" description="Low complexity" evidence="6">
    <location>
        <begin position="8"/>
        <end position="33"/>
    </location>
</feature>
<evidence type="ECO:0000256" key="6">
    <source>
        <dbReference type="SAM" id="MobiDB-lite"/>
    </source>
</evidence>
<dbReference type="SUPFAM" id="SSF57716">
    <property type="entry name" value="Glucocorticoid receptor-like (DNA-binding domain)"/>
    <property type="match status" value="4"/>
</dbReference>
<reference evidence="8" key="1">
    <citation type="submission" date="2021-02" db="EMBL/GenBank/DDBJ databases">
        <authorList>
            <person name="Nowell W R."/>
        </authorList>
    </citation>
    <scope>NUCLEOTIDE SEQUENCE</scope>
    <source>
        <strain evidence="8">Ploen Becks lab</strain>
    </source>
</reference>
<keyword evidence="2" id="KW-0677">Repeat</keyword>
<dbReference type="Proteomes" id="UP000663879">
    <property type="component" value="Unassembled WGS sequence"/>
</dbReference>
<feature type="compositionally biased region" description="Low complexity" evidence="6">
    <location>
        <begin position="300"/>
        <end position="355"/>
    </location>
</feature>
<evidence type="ECO:0000313" key="8">
    <source>
        <dbReference type="EMBL" id="CAF0818934.1"/>
    </source>
</evidence>
<feature type="compositionally biased region" description="Polar residues" evidence="6">
    <location>
        <begin position="61"/>
        <end position="73"/>
    </location>
</feature>
<feature type="compositionally biased region" description="Pro residues" evidence="6">
    <location>
        <begin position="38"/>
        <end position="48"/>
    </location>
</feature>
<proteinExistence type="predicted"/>
<feature type="region of interest" description="Disordered" evidence="6">
    <location>
        <begin position="1"/>
        <end position="73"/>
    </location>
</feature>
<dbReference type="GO" id="GO:0046872">
    <property type="term" value="F:metal ion binding"/>
    <property type="evidence" value="ECO:0007669"/>
    <property type="project" value="UniProtKB-KW"/>
</dbReference>
<dbReference type="PROSITE" id="PS50023">
    <property type="entry name" value="LIM_DOMAIN_2"/>
    <property type="match status" value="2"/>
</dbReference>
<evidence type="ECO:0000313" key="9">
    <source>
        <dbReference type="Proteomes" id="UP000663879"/>
    </source>
</evidence>
<dbReference type="EMBL" id="CAJNOC010000933">
    <property type="protein sequence ID" value="CAF0818934.1"/>
    <property type="molecule type" value="Genomic_DNA"/>
</dbReference>
<evidence type="ECO:0000256" key="5">
    <source>
        <dbReference type="PROSITE-ProRule" id="PRU00125"/>
    </source>
</evidence>
<keyword evidence="1 5" id="KW-0479">Metal-binding</keyword>
<organism evidence="8 9">
    <name type="scientific">Brachionus calyciflorus</name>
    <dbReference type="NCBI Taxonomy" id="104777"/>
    <lineage>
        <taxon>Eukaryota</taxon>
        <taxon>Metazoa</taxon>
        <taxon>Spiralia</taxon>
        <taxon>Gnathifera</taxon>
        <taxon>Rotifera</taxon>
        <taxon>Eurotatoria</taxon>
        <taxon>Monogononta</taxon>
        <taxon>Pseudotrocha</taxon>
        <taxon>Ploima</taxon>
        <taxon>Brachionidae</taxon>
        <taxon>Brachionus</taxon>
    </lineage>
</organism>
<accession>A0A813U0B5</accession>
<evidence type="ECO:0000256" key="2">
    <source>
        <dbReference type="ARBA" id="ARBA00022737"/>
    </source>
</evidence>
<dbReference type="AlphaFoldDB" id="A0A813U0B5"/>
<feature type="region of interest" description="Disordered" evidence="6">
    <location>
        <begin position="263"/>
        <end position="355"/>
    </location>
</feature>
<dbReference type="SMART" id="SM00132">
    <property type="entry name" value="LIM"/>
    <property type="match status" value="2"/>
</dbReference>
<dbReference type="Pfam" id="PF00412">
    <property type="entry name" value="LIM"/>
    <property type="match status" value="2"/>
</dbReference>
<dbReference type="Gene3D" id="2.10.110.10">
    <property type="entry name" value="Cysteine Rich Protein"/>
    <property type="match status" value="2"/>
</dbReference>
<dbReference type="PROSITE" id="PS00478">
    <property type="entry name" value="LIM_DOMAIN_1"/>
    <property type="match status" value="1"/>
</dbReference>
<dbReference type="InterPro" id="IPR050945">
    <property type="entry name" value="LMO_RBTN_TF"/>
</dbReference>
<evidence type="ECO:0000256" key="1">
    <source>
        <dbReference type="ARBA" id="ARBA00022723"/>
    </source>
</evidence>
<sequence>MQPKMENQSSQMPPQSPSQMLNQQPSSPSSNLPAQTHMPPPSSLPPLPLQQQHQHNPDQFRLSSPSPNSINQSVINQNYFPQSFQNQPSQPTSHHSNQQQMPLNQINNFNNQYHQKHQPPHAPRLCTACQTLIRDRHLLECLNSFWHIQCLKCEMCKCVLSDIGEKCFTRDKMILCRDDYFKLYGSKCVGGTCESCAKSIHANEHVMRVFNRVYHVDCFACFTCHIRLKTGDKFCYHNGKIFCEKDNPSLLNNQMINQNQISSGMVNPTLNTSPPSGAKRSNGSVNNKRAKTGSKTSLVQQQQQNHNQQLQQQQHQQLIHQHQMMNQQQQQMQMQHHINMQQHIQHQHQQQQPVHQQIMYQEQDELQQQLQLQQQIIN</sequence>
<dbReference type="InterPro" id="IPR001781">
    <property type="entry name" value="Znf_LIM"/>
</dbReference>
<protein>
    <recommendedName>
        <fullName evidence="7">LIM zinc-binding domain-containing protein</fullName>
    </recommendedName>
</protein>
<feature type="domain" description="LIM zinc-binding" evidence="7">
    <location>
        <begin position="191"/>
        <end position="253"/>
    </location>
</feature>
<evidence type="ECO:0000259" key="7">
    <source>
        <dbReference type="PROSITE" id="PS50023"/>
    </source>
</evidence>
<dbReference type="PANTHER" id="PTHR45787">
    <property type="entry name" value="LD11652P"/>
    <property type="match status" value="1"/>
</dbReference>